<feature type="transmembrane region" description="Helical" evidence="6">
    <location>
        <begin position="86"/>
        <end position="108"/>
    </location>
</feature>
<keyword evidence="8" id="KW-1185">Reference proteome</keyword>
<dbReference type="AlphaFoldDB" id="A0ABD2AWX3"/>
<dbReference type="EMBL" id="JAUDFV010000138">
    <property type="protein sequence ID" value="KAL2725111.1"/>
    <property type="molecule type" value="Genomic_DNA"/>
</dbReference>
<comment type="caution">
    <text evidence="7">The sequence shown here is derived from an EMBL/GenBank/DDBJ whole genome shotgun (WGS) entry which is preliminary data.</text>
</comment>
<feature type="transmembrane region" description="Helical" evidence="6">
    <location>
        <begin position="114"/>
        <end position="133"/>
    </location>
</feature>
<feature type="transmembrane region" description="Helical" evidence="6">
    <location>
        <begin position="204"/>
        <end position="229"/>
    </location>
</feature>
<evidence type="ECO:0000256" key="2">
    <source>
        <dbReference type="ARBA" id="ARBA00022597"/>
    </source>
</evidence>
<dbReference type="GO" id="GO:0016020">
    <property type="term" value="C:membrane"/>
    <property type="evidence" value="ECO:0007669"/>
    <property type="project" value="UniProtKB-SubCell"/>
</dbReference>
<sequence length="314" mass="36098">MVSINWGELFPGRWSPVIFLSYMALFINQGIIVTWSQTNGQYEYNIVTVVLLTEVLKLIVSAILYWKDNKILSLFQEIVIHKKVLLLYLIPSFLYCLYNNLAFINLAAFDPTTYYVLLQFRVVITGIIFQLIFKKNLSAKQWLSLLLLTLGCMIKHVNINMDADVSTKFVLNKNIYLIFIQTFCSCLAGVYNEYLLKQGADINIFVQNVFMYIDSILCNVIVFLLLFTFETNVTNIFSNIGSSIFMQPKTFASALELVFTAILCWIIFDIPILINTVISIAMVSNAVILYSQNPVHNERSIETESKRLLQYSQK</sequence>
<dbReference type="Pfam" id="PF04142">
    <property type="entry name" value="Nuc_sug_transp"/>
    <property type="match status" value="1"/>
</dbReference>
<keyword evidence="2" id="KW-0813">Transport</keyword>
<dbReference type="InterPro" id="IPR007271">
    <property type="entry name" value="Nuc_sug_transpt"/>
</dbReference>
<evidence type="ECO:0000256" key="4">
    <source>
        <dbReference type="ARBA" id="ARBA00022989"/>
    </source>
</evidence>
<evidence type="ECO:0000256" key="1">
    <source>
        <dbReference type="ARBA" id="ARBA00004141"/>
    </source>
</evidence>
<feature type="transmembrane region" description="Helical" evidence="6">
    <location>
        <begin position="12"/>
        <end position="32"/>
    </location>
</feature>
<dbReference type="Proteomes" id="UP001607302">
    <property type="component" value="Unassembled WGS sequence"/>
</dbReference>
<organism evidence="7 8">
    <name type="scientific">Vespula squamosa</name>
    <name type="common">Southern yellow jacket</name>
    <name type="synonym">Wasp</name>
    <dbReference type="NCBI Taxonomy" id="30214"/>
    <lineage>
        <taxon>Eukaryota</taxon>
        <taxon>Metazoa</taxon>
        <taxon>Ecdysozoa</taxon>
        <taxon>Arthropoda</taxon>
        <taxon>Hexapoda</taxon>
        <taxon>Insecta</taxon>
        <taxon>Pterygota</taxon>
        <taxon>Neoptera</taxon>
        <taxon>Endopterygota</taxon>
        <taxon>Hymenoptera</taxon>
        <taxon>Apocrita</taxon>
        <taxon>Aculeata</taxon>
        <taxon>Vespoidea</taxon>
        <taxon>Vespidae</taxon>
        <taxon>Vespinae</taxon>
        <taxon>Vespula</taxon>
    </lineage>
</organism>
<feature type="transmembrane region" description="Helical" evidence="6">
    <location>
        <begin position="44"/>
        <end position="66"/>
    </location>
</feature>
<reference evidence="7 8" key="1">
    <citation type="journal article" date="2024" name="Ann. Entomol. Soc. Am.">
        <title>Genomic analyses of the southern and eastern yellowjacket wasps (Hymenoptera: Vespidae) reveal evolutionary signatures of social life.</title>
        <authorList>
            <person name="Catto M.A."/>
            <person name="Caine P.B."/>
            <person name="Orr S.E."/>
            <person name="Hunt B.G."/>
            <person name="Goodisman M.A.D."/>
        </authorList>
    </citation>
    <scope>NUCLEOTIDE SEQUENCE [LARGE SCALE GENOMIC DNA]</scope>
    <source>
        <strain evidence="7">233</strain>
        <tissue evidence="7">Head and thorax</tissue>
    </source>
</reference>
<keyword evidence="2" id="KW-0762">Sugar transport</keyword>
<dbReference type="PANTHER" id="PTHR10231">
    <property type="entry name" value="NUCLEOTIDE-SUGAR TRANSMEMBRANE TRANSPORTER"/>
    <property type="match status" value="1"/>
</dbReference>
<keyword evidence="5 6" id="KW-0472">Membrane</keyword>
<keyword evidence="3 6" id="KW-0812">Transmembrane</keyword>
<evidence type="ECO:0000256" key="3">
    <source>
        <dbReference type="ARBA" id="ARBA00022692"/>
    </source>
</evidence>
<name>A0ABD2AWX3_VESSQ</name>
<gene>
    <name evidence="7" type="ORF">V1478_007784</name>
</gene>
<feature type="transmembrane region" description="Helical" evidence="6">
    <location>
        <begin position="175"/>
        <end position="192"/>
    </location>
</feature>
<keyword evidence="4 6" id="KW-1133">Transmembrane helix</keyword>
<proteinExistence type="predicted"/>
<evidence type="ECO:0000256" key="5">
    <source>
        <dbReference type="ARBA" id="ARBA00023136"/>
    </source>
</evidence>
<protein>
    <submittedName>
        <fullName evidence="7">CMP-sialic acid transporter 1</fullName>
    </submittedName>
</protein>
<comment type="subcellular location">
    <subcellularLocation>
        <location evidence="1">Membrane</location>
        <topology evidence="1">Multi-pass membrane protein</topology>
    </subcellularLocation>
</comment>
<evidence type="ECO:0000313" key="8">
    <source>
        <dbReference type="Proteomes" id="UP001607302"/>
    </source>
</evidence>
<evidence type="ECO:0000256" key="6">
    <source>
        <dbReference type="SAM" id="Phobius"/>
    </source>
</evidence>
<accession>A0ABD2AWX3</accession>
<evidence type="ECO:0000313" key="7">
    <source>
        <dbReference type="EMBL" id="KAL2725111.1"/>
    </source>
</evidence>